<dbReference type="Pfam" id="PF07715">
    <property type="entry name" value="Plug"/>
    <property type="match status" value="1"/>
</dbReference>
<dbReference type="PROSITE" id="PS52016">
    <property type="entry name" value="TONB_DEPENDENT_REC_3"/>
    <property type="match status" value="1"/>
</dbReference>
<dbReference type="Gene3D" id="2.170.130.10">
    <property type="entry name" value="TonB-dependent receptor, plug domain"/>
    <property type="match status" value="1"/>
</dbReference>
<dbReference type="GO" id="GO:0044718">
    <property type="term" value="P:siderophore transmembrane transport"/>
    <property type="evidence" value="ECO:0007669"/>
    <property type="project" value="TreeGrafter"/>
</dbReference>
<evidence type="ECO:0000256" key="3">
    <source>
        <dbReference type="ARBA" id="ARBA00022692"/>
    </source>
</evidence>
<feature type="domain" description="TonB-dependent receptor-like beta-barrel" evidence="9">
    <location>
        <begin position="694"/>
        <end position="1251"/>
    </location>
</feature>
<evidence type="ECO:0000313" key="11">
    <source>
        <dbReference type="EMBL" id="SVA22598.1"/>
    </source>
</evidence>
<keyword evidence="2" id="KW-0813">Transport</keyword>
<dbReference type="SUPFAM" id="SSF56935">
    <property type="entry name" value="Porins"/>
    <property type="match status" value="1"/>
</dbReference>
<keyword evidence="3" id="KW-0812">Transmembrane</keyword>
<comment type="subcellular location">
    <subcellularLocation>
        <location evidence="1">Cell outer membrane</location>
        <topology evidence="1">Multi-pass membrane protein</topology>
    </subcellularLocation>
</comment>
<evidence type="ECO:0000259" key="10">
    <source>
        <dbReference type="Pfam" id="PF07715"/>
    </source>
</evidence>
<keyword evidence="6" id="KW-0472">Membrane</keyword>
<evidence type="ECO:0008006" key="12">
    <source>
        <dbReference type="Google" id="ProtNLM"/>
    </source>
</evidence>
<accession>A0A381U4T0</accession>
<evidence type="ECO:0000256" key="2">
    <source>
        <dbReference type="ARBA" id="ARBA00022448"/>
    </source>
</evidence>
<dbReference type="InterPro" id="IPR000531">
    <property type="entry name" value="Beta-barrel_TonB"/>
</dbReference>
<evidence type="ECO:0000259" key="9">
    <source>
        <dbReference type="Pfam" id="PF00593"/>
    </source>
</evidence>
<dbReference type="InterPro" id="IPR036942">
    <property type="entry name" value="Beta-barrel_TonB_sf"/>
</dbReference>
<organism evidence="11">
    <name type="scientific">marine metagenome</name>
    <dbReference type="NCBI Taxonomy" id="408172"/>
    <lineage>
        <taxon>unclassified sequences</taxon>
        <taxon>metagenomes</taxon>
        <taxon>ecological metagenomes</taxon>
    </lineage>
</organism>
<dbReference type="Gene3D" id="2.60.40.1120">
    <property type="entry name" value="Carboxypeptidase-like, regulatory domain"/>
    <property type="match status" value="1"/>
</dbReference>
<evidence type="ECO:0000256" key="7">
    <source>
        <dbReference type="ARBA" id="ARBA00023170"/>
    </source>
</evidence>
<dbReference type="SUPFAM" id="SSF49464">
    <property type="entry name" value="Carboxypeptidase regulatory domain-like"/>
    <property type="match status" value="1"/>
</dbReference>
<dbReference type="AlphaFoldDB" id="A0A381U4T0"/>
<dbReference type="InterPro" id="IPR037066">
    <property type="entry name" value="Plug_dom_sf"/>
</dbReference>
<keyword evidence="5" id="KW-0798">TonB box</keyword>
<keyword evidence="4" id="KW-0732">Signal</keyword>
<dbReference type="Gene3D" id="2.40.170.20">
    <property type="entry name" value="TonB-dependent receptor, beta-barrel domain"/>
    <property type="match status" value="1"/>
</dbReference>
<dbReference type="Pfam" id="PF00593">
    <property type="entry name" value="TonB_dep_Rec_b-barrel"/>
    <property type="match status" value="1"/>
</dbReference>
<evidence type="ECO:0000256" key="8">
    <source>
        <dbReference type="ARBA" id="ARBA00023237"/>
    </source>
</evidence>
<dbReference type="PANTHER" id="PTHR30069:SF29">
    <property type="entry name" value="HEMOGLOBIN AND HEMOGLOBIN-HAPTOGLOBIN-BINDING PROTEIN 1-RELATED"/>
    <property type="match status" value="1"/>
</dbReference>
<evidence type="ECO:0000256" key="5">
    <source>
        <dbReference type="ARBA" id="ARBA00023077"/>
    </source>
</evidence>
<keyword evidence="7" id="KW-0675">Receptor</keyword>
<gene>
    <name evidence="11" type="ORF">METZ01_LOCUS75452</name>
</gene>
<dbReference type="PANTHER" id="PTHR30069">
    <property type="entry name" value="TONB-DEPENDENT OUTER MEMBRANE RECEPTOR"/>
    <property type="match status" value="1"/>
</dbReference>
<dbReference type="EMBL" id="UINC01005638">
    <property type="protein sequence ID" value="SVA22598.1"/>
    <property type="molecule type" value="Genomic_DNA"/>
</dbReference>
<dbReference type="InterPro" id="IPR039426">
    <property type="entry name" value="TonB-dep_rcpt-like"/>
</dbReference>
<reference evidence="11" key="1">
    <citation type="submission" date="2018-05" db="EMBL/GenBank/DDBJ databases">
        <authorList>
            <person name="Lanie J.A."/>
            <person name="Ng W.-L."/>
            <person name="Kazmierczak K.M."/>
            <person name="Andrzejewski T.M."/>
            <person name="Davidsen T.M."/>
            <person name="Wayne K.J."/>
            <person name="Tettelin H."/>
            <person name="Glass J.I."/>
            <person name="Rusch D."/>
            <person name="Podicherti R."/>
            <person name="Tsui H.-C.T."/>
            <person name="Winkler M.E."/>
        </authorList>
    </citation>
    <scope>NUCLEOTIDE SEQUENCE</scope>
</reference>
<dbReference type="Pfam" id="PF13715">
    <property type="entry name" value="CarbopepD_reg_2"/>
    <property type="match status" value="1"/>
</dbReference>
<keyword evidence="8" id="KW-0998">Cell outer membrane</keyword>
<dbReference type="GO" id="GO:0009279">
    <property type="term" value="C:cell outer membrane"/>
    <property type="evidence" value="ECO:0007669"/>
    <property type="project" value="UniProtKB-SubCell"/>
</dbReference>
<proteinExistence type="predicted"/>
<name>A0A381U4T0_9ZZZZ</name>
<dbReference type="InterPro" id="IPR012910">
    <property type="entry name" value="Plug_dom"/>
</dbReference>
<evidence type="ECO:0000256" key="4">
    <source>
        <dbReference type="ARBA" id="ARBA00022729"/>
    </source>
</evidence>
<evidence type="ECO:0000256" key="1">
    <source>
        <dbReference type="ARBA" id="ARBA00004571"/>
    </source>
</evidence>
<dbReference type="InterPro" id="IPR008969">
    <property type="entry name" value="CarboxyPept-like_regulatory"/>
</dbReference>
<feature type="domain" description="TonB-dependent receptor plug" evidence="10">
    <location>
        <begin position="122"/>
        <end position="231"/>
    </location>
</feature>
<evidence type="ECO:0000256" key="6">
    <source>
        <dbReference type="ARBA" id="ARBA00023136"/>
    </source>
</evidence>
<protein>
    <recommendedName>
        <fullName evidence="12">TonB-dependent receptor plug domain-containing protein</fullName>
    </recommendedName>
</protein>
<dbReference type="GO" id="GO:0015344">
    <property type="term" value="F:siderophore uptake transmembrane transporter activity"/>
    <property type="evidence" value="ECO:0007669"/>
    <property type="project" value="TreeGrafter"/>
</dbReference>
<sequence>MIKKNNIVSYLLLLIGAVCFGQTYNLTGEIQDKRDKSPLIGANIMLQGTTHGAASDKDGRFTIPNVEAGEFTIVATYMGYSSFKQKISVPIEENASIIILLETEAIQLDEYVVTASRRRERIEDAPAAISVITKKEIRRESNTNLGDYLKGTKGIDFTQSGIDSYNMTARGFNSSFSSRLLTLTDGRMANVPSLRLTAYNVIPVSFDDVEQIEVVLGPSSALYGPNAHSGVLNIITSSPLRSQGTKFNFQTGYLNQNNTKPLEKYTLRTAHKYKNFGVKLSAVALTGEDWHHFNEDEYEGHAPVFIGRHNLAHNRLNDGSISAEFGSPTMPIEWLNNEIPGNGIDDNGNGFIDEELNWGSGTGDDWTGPKFADGVDNPFFKDAETGSPVIDSAMVQEAMLDEYGRYFLDNGIILYDLTYDDVGWGYTDGIDNDGDGEIDEGIDKGIDEPGEIWFDGIDNDGDGEIDEYDEIGRSWIERFGSYYSTWDSPDGGFGEYMFDEDGNIIFDTNGNDTFNDNWGSDGIDNDGDGSIDESDEGDFVINYGGLPKIIKDANDDNINDYPDFNVKNYRYDFRFDWEPNPDFTASLSHGYAWARNINITGIARYLADGWVYRYYQSKIRYKNLFMQAYLNTSFSGEAEHPTRNLATGSLIYDRSKKFSLQLQHYFERLNGDFRFVWGLDYFLTLPDTRGTILSDRDMNDYRDNNGNGEAGSPNHFYDLNDSYYFETGESYRGVDSTGQISSYDPTLKWGDNLYNAAIFDVDNVRGAVRDGIDNDHDSDDFYDADGNGLPWTDYDGNQIYNPDVDQVEEGARVIKGTHVFVYADGLDNDGDGKIDENIDEGIDEGAEDNRYKVNELGIYYQLNWKLSDKLEFIQATRFDVHDRLTDLIKFNNETYNASYSPLNWNLDFSKKEGVQFSPKFGLAYKPKENQNYRLTWARAFNTPSNQALFLDIFVTRFSVFKVYARGASGGYNYPLNSSGNIMWYDPYEGTYQPADSTLIYFYPSVDPKVTGYFRGTLENQPELESEIVSTWEFGYKGRVANNIFGTVDLYTSHYSSFVSGATFITPLTVKKSILTDDYNGDGITNTTDVDGNVNISDQGDYDHALEIWRQGLEGVAAIGDTIDGVPTPVIIGYVNYGEVDVWGLDGSATFFLSKSWNLDLTYSHLGMTEFFNPITKVKDPINAPRHKVGLKLEYSSRRYPFTASLNGRYVDGFQWSSGIYYGNIRPYSIFDLHAGYELNKYAKVNLTINNLLNHKHTEIIGGPSLGRIFLLRLQTKF</sequence>